<reference evidence="1" key="1">
    <citation type="submission" date="2022-11" db="EMBL/GenBank/DDBJ databases">
        <authorList>
            <person name="Morgan W.R."/>
            <person name="Tartar A."/>
        </authorList>
    </citation>
    <scope>NUCLEOTIDE SEQUENCE</scope>
    <source>
        <strain evidence="1">ARSEF 373</strain>
    </source>
</reference>
<keyword evidence="2" id="KW-1185">Reference proteome</keyword>
<evidence type="ECO:0008006" key="3">
    <source>
        <dbReference type="Google" id="ProtNLM"/>
    </source>
</evidence>
<dbReference type="EMBL" id="DAKRPA010000050">
    <property type="protein sequence ID" value="DBA01280.1"/>
    <property type="molecule type" value="Genomic_DNA"/>
</dbReference>
<organism evidence="1 2">
    <name type="scientific">Lagenidium giganteum</name>
    <dbReference type="NCBI Taxonomy" id="4803"/>
    <lineage>
        <taxon>Eukaryota</taxon>
        <taxon>Sar</taxon>
        <taxon>Stramenopiles</taxon>
        <taxon>Oomycota</taxon>
        <taxon>Peronosporomycetes</taxon>
        <taxon>Pythiales</taxon>
        <taxon>Pythiaceae</taxon>
    </lineage>
</organism>
<evidence type="ECO:0000313" key="1">
    <source>
        <dbReference type="EMBL" id="DBA01280.1"/>
    </source>
</evidence>
<sequence>MLVACSAFQFDLSCGGTGSSSKMETCYRSSTRAPQVDAHLSVFTLSVNTSKLILVFTLKSSVMRFATRLDRCQQYQPQPFVACCVLISS</sequence>
<protein>
    <recommendedName>
        <fullName evidence="3">Secreted protein</fullName>
    </recommendedName>
</protein>
<dbReference type="Proteomes" id="UP001146120">
    <property type="component" value="Unassembled WGS sequence"/>
</dbReference>
<dbReference type="AlphaFoldDB" id="A0AAV2Z9I4"/>
<name>A0AAV2Z9I4_9STRA</name>
<comment type="caution">
    <text evidence="1">The sequence shown here is derived from an EMBL/GenBank/DDBJ whole genome shotgun (WGS) entry which is preliminary data.</text>
</comment>
<accession>A0AAV2Z9I4</accession>
<reference evidence="1" key="2">
    <citation type="journal article" date="2023" name="Microbiol Resour">
        <title>Decontamination and Annotation of the Draft Genome Sequence of the Oomycete Lagenidium giganteum ARSEF 373.</title>
        <authorList>
            <person name="Morgan W.R."/>
            <person name="Tartar A."/>
        </authorList>
    </citation>
    <scope>NUCLEOTIDE SEQUENCE</scope>
    <source>
        <strain evidence="1">ARSEF 373</strain>
    </source>
</reference>
<gene>
    <name evidence="1" type="ORF">N0F65_001785</name>
</gene>
<proteinExistence type="predicted"/>
<evidence type="ECO:0000313" key="2">
    <source>
        <dbReference type="Proteomes" id="UP001146120"/>
    </source>
</evidence>